<dbReference type="InterPro" id="IPR004158">
    <property type="entry name" value="DUF247_pln"/>
</dbReference>
<dbReference type="Proteomes" id="UP000327085">
    <property type="component" value="Chromosome 1"/>
</dbReference>
<dbReference type="PANTHER" id="PTHR31170:SF21">
    <property type="match status" value="1"/>
</dbReference>
<evidence type="ECO:0000313" key="1">
    <source>
        <dbReference type="EMBL" id="VVA33955.1"/>
    </source>
</evidence>
<name>A0A5E4G2A8_PRUDU</name>
<organism evidence="1 2">
    <name type="scientific">Prunus dulcis</name>
    <name type="common">Almond</name>
    <name type="synonym">Amygdalus dulcis</name>
    <dbReference type="NCBI Taxonomy" id="3755"/>
    <lineage>
        <taxon>Eukaryota</taxon>
        <taxon>Viridiplantae</taxon>
        <taxon>Streptophyta</taxon>
        <taxon>Embryophyta</taxon>
        <taxon>Tracheophyta</taxon>
        <taxon>Spermatophyta</taxon>
        <taxon>Magnoliopsida</taxon>
        <taxon>eudicotyledons</taxon>
        <taxon>Gunneridae</taxon>
        <taxon>Pentapetalae</taxon>
        <taxon>rosids</taxon>
        <taxon>fabids</taxon>
        <taxon>Rosales</taxon>
        <taxon>Rosaceae</taxon>
        <taxon>Amygdaloideae</taxon>
        <taxon>Amygdaleae</taxon>
        <taxon>Prunus</taxon>
    </lineage>
</organism>
<gene>
    <name evidence="1" type="ORF">ALMOND_2B035770</name>
</gene>
<sequence length="264" mass="29826">MMLLDCFVVELLRDSMQQDFEHTPSTIKSIRPDHENCFSTLPWQEPRGKQTQLVLSIQELKQAGVKLKADTNCQPLDISFSSTLRGKVLTIPPIHIDDHRGTSFRTLLALNMSPALPRRCYKLFVFLDDLINSSKDVGLLYYHRVLQHSLGSNRMVAKLVNKKQGSWAGRVPVILVQGGWRCQLLICLKTCKIKSSFGAPLFKQLGGGRFISGSNLSSLPRPHSDRLWSCRCQKGSGTRVQFHIISEVFFVYNVHACGKDSRLQ</sequence>
<dbReference type="Gramene" id="VVA33955">
    <property type="protein sequence ID" value="VVA33955"/>
    <property type="gene ID" value="Prudul26B035770"/>
</dbReference>
<dbReference type="Pfam" id="PF03140">
    <property type="entry name" value="DUF247"/>
    <property type="match status" value="1"/>
</dbReference>
<accession>A0A5E4G2A8</accession>
<protein>
    <submittedName>
        <fullName evidence="1">Uncharacterized protein</fullName>
    </submittedName>
</protein>
<reference evidence="2" key="1">
    <citation type="journal article" date="2020" name="Plant J.">
        <title>Transposons played a major role in the diversification between the closely related almond and peach genomes: results from the almond genome sequence.</title>
        <authorList>
            <person name="Alioto T."/>
            <person name="Alexiou K.G."/>
            <person name="Bardil A."/>
            <person name="Barteri F."/>
            <person name="Castanera R."/>
            <person name="Cruz F."/>
            <person name="Dhingra A."/>
            <person name="Duval H."/>
            <person name="Fernandez I Marti A."/>
            <person name="Frias L."/>
            <person name="Galan B."/>
            <person name="Garcia J.L."/>
            <person name="Howad W."/>
            <person name="Gomez-Garrido J."/>
            <person name="Gut M."/>
            <person name="Julca I."/>
            <person name="Morata J."/>
            <person name="Puigdomenech P."/>
            <person name="Ribeca P."/>
            <person name="Rubio Cabetas M.J."/>
            <person name="Vlasova A."/>
            <person name="Wirthensohn M."/>
            <person name="Garcia-Mas J."/>
            <person name="Gabaldon T."/>
            <person name="Casacuberta J.M."/>
            <person name="Arus P."/>
        </authorList>
    </citation>
    <scope>NUCLEOTIDE SEQUENCE [LARGE SCALE GENOMIC DNA]</scope>
    <source>
        <strain evidence="2">cv. Texas</strain>
    </source>
</reference>
<evidence type="ECO:0000313" key="2">
    <source>
        <dbReference type="Proteomes" id="UP000327085"/>
    </source>
</evidence>
<proteinExistence type="predicted"/>
<dbReference type="EMBL" id="CABIKO010000311">
    <property type="protein sequence ID" value="VVA33955.1"/>
    <property type="molecule type" value="Genomic_DNA"/>
</dbReference>
<dbReference type="AlphaFoldDB" id="A0A5E4G2A8"/>
<dbReference type="InParanoid" id="A0A5E4G2A8"/>
<dbReference type="PANTHER" id="PTHR31170">
    <property type="entry name" value="BNAC04G53230D PROTEIN"/>
    <property type="match status" value="1"/>
</dbReference>